<dbReference type="Gene3D" id="3.40.50.720">
    <property type="entry name" value="NAD(P)-binding Rossmann-like Domain"/>
    <property type="match status" value="2"/>
</dbReference>
<feature type="transmembrane region" description="Helical" evidence="2">
    <location>
        <begin position="115"/>
        <end position="134"/>
    </location>
</feature>
<evidence type="ECO:0000256" key="1">
    <source>
        <dbReference type="ARBA" id="ARBA00007430"/>
    </source>
</evidence>
<dbReference type="Pfam" id="PF02719">
    <property type="entry name" value="Polysacc_synt_2"/>
    <property type="match status" value="1"/>
</dbReference>
<evidence type="ECO:0000256" key="2">
    <source>
        <dbReference type="SAM" id="Phobius"/>
    </source>
</evidence>
<proteinExistence type="inferred from homology"/>
<dbReference type="PANTHER" id="PTHR43318:SF1">
    <property type="entry name" value="POLYSACCHARIDE BIOSYNTHESIS PROTEIN EPSC-RELATED"/>
    <property type="match status" value="1"/>
</dbReference>
<sequence>MINNYLSLHLPKYASKWMVLVMDTTLVLLTFFIVYFLRFDFSLNFDFKSLIIQLPVVGVIAVASFLMTGSYKGIIRYTGLRDLFKVTLATGCITLLTVGVVLINKGFNLVDNFTIPKYIIITHAFMNFVALAATRLTFKLAYKYVMSDLRLTERIVIYGAGDAGIMTYNALTNSLKQNIRVIAFIDDNMSKVGSSINGAPIMSRKSFNENFVSRYGISEVIIAIPDTSDSSLRKSINDIVELVPKVRIIPPVDEWINGQISLNQIKQVRLEDLLERSPIVIENPNLIDDFRGKTIIVTGAAGSIGSELSRQLLHFNIDKLICLDIAESALYNLQQEFKRAGRNNFKAIVCDVRDNHGINAILAHYRPDVIFHAAAYKHVPLMEENPYEAVKINVAGTRILANAAVKYKVDKFVLVSTDKAVNPTNVMGATKRVAEIFISALQRESHSTKFVTTRFGNVLGSNGSVIPLFRKQLELGGPLTVTHRDVTRYFMTIPEASQLVLQAGSMAKGGEIFLFDMGECVKIFDLAKNMIKLSGLKYPEDIDIEITGLRPGEKLYEELLANGEDTLPTFHEKILISKTKELDYHKLKAKIEALCILNLYNDKNMIVRKLKQIVPEYISNNSDFVRLDKDSDEKSANYTILQSLNFNPYKGM</sequence>
<reference evidence="4 5" key="1">
    <citation type="submission" date="2019-04" db="EMBL/GenBank/DDBJ databases">
        <title>Draft genome sequence of Robertkochia marina CC-AMO-30D.</title>
        <authorList>
            <person name="Hameed A."/>
            <person name="Lin S.-Y."/>
            <person name="Shahina M."/>
            <person name="Lai W.-A."/>
            <person name="Young C.-C."/>
        </authorList>
    </citation>
    <scope>NUCLEOTIDE SEQUENCE [LARGE SCALE GENOMIC DNA]</scope>
    <source>
        <strain evidence="4 5">CC-AMO-30D</strain>
    </source>
</reference>
<feature type="transmembrane region" description="Helical" evidence="2">
    <location>
        <begin position="83"/>
        <end position="103"/>
    </location>
</feature>
<dbReference type="SUPFAM" id="SSF53335">
    <property type="entry name" value="S-adenosyl-L-methionine-dependent methyltransferases"/>
    <property type="match status" value="1"/>
</dbReference>
<dbReference type="InterPro" id="IPR036291">
    <property type="entry name" value="NAD(P)-bd_dom_sf"/>
</dbReference>
<evidence type="ECO:0000259" key="3">
    <source>
        <dbReference type="Pfam" id="PF02719"/>
    </source>
</evidence>
<comment type="caution">
    <text evidence="4">The sequence shown here is derived from an EMBL/GenBank/DDBJ whole genome shotgun (WGS) entry which is preliminary data.</text>
</comment>
<feature type="domain" description="Polysaccharide biosynthesis protein CapD-like" evidence="3">
    <location>
        <begin position="295"/>
        <end position="577"/>
    </location>
</feature>
<dbReference type="Proteomes" id="UP000305939">
    <property type="component" value="Unassembled WGS sequence"/>
</dbReference>
<feature type="transmembrane region" description="Helical" evidence="2">
    <location>
        <begin position="17"/>
        <end position="38"/>
    </location>
</feature>
<dbReference type="Pfam" id="PF13727">
    <property type="entry name" value="CoA_binding_3"/>
    <property type="match status" value="1"/>
</dbReference>
<evidence type="ECO:0000313" key="5">
    <source>
        <dbReference type="Proteomes" id="UP000305939"/>
    </source>
</evidence>
<dbReference type="EMBL" id="SSMC01000003">
    <property type="protein sequence ID" value="THD66802.1"/>
    <property type="molecule type" value="Genomic_DNA"/>
</dbReference>
<feature type="transmembrane region" description="Helical" evidence="2">
    <location>
        <begin position="50"/>
        <end position="71"/>
    </location>
</feature>
<dbReference type="CDD" id="cd05237">
    <property type="entry name" value="UDP_invert_4-6DH_SDR_e"/>
    <property type="match status" value="1"/>
</dbReference>
<dbReference type="SUPFAM" id="SSF51735">
    <property type="entry name" value="NAD(P)-binding Rossmann-fold domains"/>
    <property type="match status" value="1"/>
</dbReference>
<dbReference type="InterPro" id="IPR051203">
    <property type="entry name" value="Polysaccharide_Synthase-Rel"/>
</dbReference>
<dbReference type="InterPro" id="IPR003869">
    <property type="entry name" value="Polysac_CapD-like"/>
</dbReference>
<accession>A0A4S3LYY3</accession>
<keyword evidence="5" id="KW-1185">Reference proteome</keyword>
<comment type="similarity">
    <text evidence="1">Belongs to the polysaccharide synthase family.</text>
</comment>
<name>A0A4S3LYY3_9FLAO</name>
<keyword evidence="2" id="KW-0472">Membrane</keyword>
<dbReference type="OrthoDB" id="9803111at2"/>
<evidence type="ECO:0000313" key="4">
    <source>
        <dbReference type="EMBL" id="THD66802.1"/>
    </source>
</evidence>
<dbReference type="AlphaFoldDB" id="A0A4S3LYY3"/>
<keyword evidence="2" id="KW-1133">Transmembrane helix</keyword>
<dbReference type="InterPro" id="IPR029063">
    <property type="entry name" value="SAM-dependent_MTases_sf"/>
</dbReference>
<dbReference type="PANTHER" id="PTHR43318">
    <property type="entry name" value="UDP-N-ACETYLGLUCOSAMINE 4,6-DEHYDRATASE"/>
    <property type="match status" value="1"/>
</dbReference>
<protein>
    <submittedName>
        <fullName evidence="4">Polysaccharide biosynthesis protein</fullName>
    </submittedName>
</protein>
<dbReference type="RefSeq" id="WP_136336871.1">
    <property type="nucleotide sequence ID" value="NZ_QXMP01000013.1"/>
</dbReference>
<organism evidence="4 5">
    <name type="scientific">Robertkochia marina</name>
    <dbReference type="NCBI Taxonomy" id="1227945"/>
    <lineage>
        <taxon>Bacteria</taxon>
        <taxon>Pseudomonadati</taxon>
        <taxon>Bacteroidota</taxon>
        <taxon>Flavobacteriia</taxon>
        <taxon>Flavobacteriales</taxon>
        <taxon>Flavobacteriaceae</taxon>
        <taxon>Robertkochia</taxon>
    </lineage>
</organism>
<gene>
    <name evidence="4" type="ORF">E7Z59_13570</name>
</gene>
<keyword evidence="2" id="KW-0812">Transmembrane</keyword>